<dbReference type="Gene3D" id="1.25.40.480">
    <property type="match status" value="1"/>
</dbReference>
<name>A0ABD3N1M5_9STRA</name>
<dbReference type="PANTHER" id="PTHR32094">
    <property type="entry name" value="FANCONI ANEMIA GROUP E PROTEIN"/>
    <property type="match status" value="1"/>
</dbReference>
<dbReference type="Proteomes" id="UP001530315">
    <property type="component" value="Unassembled WGS sequence"/>
</dbReference>
<proteinExistence type="predicted"/>
<comment type="caution">
    <text evidence="3">The sequence shown here is derived from an EMBL/GenBank/DDBJ whole genome shotgun (WGS) entry which is preliminary data.</text>
</comment>
<keyword evidence="1" id="KW-0175">Coiled coil</keyword>
<evidence type="ECO:0000313" key="3">
    <source>
        <dbReference type="EMBL" id="KAL3768442.1"/>
    </source>
</evidence>
<gene>
    <name evidence="3" type="ORF">ACHAW5_005855</name>
</gene>
<evidence type="ECO:0000313" key="4">
    <source>
        <dbReference type="Proteomes" id="UP001530315"/>
    </source>
</evidence>
<keyword evidence="4" id="KW-1185">Reference proteome</keyword>
<dbReference type="InterPro" id="IPR039685">
    <property type="entry name" value="FANCE"/>
</dbReference>
<protein>
    <recommendedName>
        <fullName evidence="5">Fanconi Anaemia group E protein C-terminal domain-containing protein</fullName>
    </recommendedName>
</protein>
<reference evidence="3 4" key="1">
    <citation type="submission" date="2024-10" db="EMBL/GenBank/DDBJ databases">
        <title>Updated reference genomes for cyclostephanoid diatoms.</title>
        <authorList>
            <person name="Roberts W.R."/>
            <person name="Alverson A.J."/>
        </authorList>
    </citation>
    <scope>NUCLEOTIDE SEQUENCE [LARGE SCALE GENOMIC DNA]</scope>
    <source>
        <strain evidence="3 4">AJA276-08</strain>
    </source>
</reference>
<feature type="region of interest" description="Disordered" evidence="2">
    <location>
        <begin position="337"/>
        <end position="368"/>
    </location>
</feature>
<dbReference type="EMBL" id="JALLAZ020001678">
    <property type="protein sequence ID" value="KAL3768442.1"/>
    <property type="molecule type" value="Genomic_DNA"/>
</dbReference>
<organism evidence="3 4">
    <name type="scientific">Stephanodiscus triporus</name>
    <dbReference type="NCBI Taxonomy" id="2934178"/>
    <lineage>
        <taxon>Eukaryota</taxon>
        <taxon>Sar</taxon>
        <taxon>Stramenopiles</taxon>
        <taxon>Ochrophyta</taxon>
        <taxon>Bacillariophyta</taxon>
        <taxon>Coscinodiscophyceae</taxon>
        <taxon>Thalassiosirophycidae</taxon>
        <taxon>Stephanodiscales</taxon>
        <taxon>Stephanodiscaceae</taxon>
        <taxon>Stephanodiscus</taxon>
    </lineage>
</organism>
<feature type="compositionally biased region" description="Basic and acidic residues" evidence="2">
    <location>
        <begin position="337"/>
        <end position="346"/>
    </location>
</feature>
<evidence type="ECO:0000256" key="2">
    <source>
        <dbReference type="SAM" id="MobiDB-lite"/>
    </source>
</evidence>
<dbReference type="PANTHER" id="PTHR32094:SF5">
    <property type="entry name" value="FANCONI ANEMIA GROUP E PROTEIN"/>
    <property type="match status" value="1"/>
</dbReference>
<dbReference type="AlphaFoldDB" id="A0ABD3N1M5"/>
<feature type="coiled-coil region" evidence="1">
    <location>
        <begin position="187"/>
        <end position="221"/>
    </location>
</feature>
<sequence length="719" mass="78909">MLCENDDITADSKHNHTMKRLAAHLNDGSVDLFPAYELEAILHALANECNRARDPPPLKRARGRPANNNLHSILKFVERVIRQRYVKRSKCRNAEDDDFLDDELKRYFGARDLSFRIEEDILSLAFEIAMDAVVQRVADVVPNTSTSTDDGITSDKDQNLPPVQSIIGNNLHSDGIIKTALQIIDSAVLISRRLKAKLDKLQQAQRERQNLSNANITDKRKKYEHLLKPTKQRHCTGQQHAKDPATTCVGVISIMEENYPQQWDWFCRLRTTIEEQTLASQPAATSASCVDMNFVIVRRRIETLDDISLSSADSDDEMHEDSGMSITIKRELYPCDLLKPDTKEDPSNPIPKPESELAHAASNEPTPNMVEPVSPLEQLDLETYQLRLVLLDMPPSESSSAEVGRHTVGEIVALLGRYGELDGAAGITRCGDILGGGITIDAGPVEIDDMDPRRTAIINRFPLNDATVSSLATAFLTDATGALRANAFLRSFVLPLMIEMNPIARAIAAGTAVCDENVASDQGKPASRSLTSLLATLSRERPMECVVSVLIPSLTMTKCIPSIASSESMSSFEPTRFQCELVSSVLRGKDALSVPAIALLVGGVMPTKEEIGTDASSPLPGMKWTESTMPVLTACLNHRPSLPDDVVAALADGISRRLSPNAPASMTRSIKFSTLFHTFVARYGSQVKSARMVEPLLDSAARLRTFMSKSICLALKKLS</sequence>
<evidence type="ECO:0008006" key="5">
    <source>
        <dbReference type="Google" id="ProtNLM"/>
    </source>
</evidence>
<evidence type="ECO:0000256" key="1">
    <source>
        <dbReference type="SAM" id="Coils"/>
    </source>
</evidence>
<accession>A0ABD3N1M5</accession>